<reference evidence="1 2" key="1">
    <citation type="journal article" date="2021" name="Elife">
        <title>Chloroplast acquisition without the gene transfer in kleptoplastic sea slugs, Plakobranchus ocellatus.</title>
        <authorList>
            <person name="Maeda T."/>
            <person name="Takahashi S."/>
            <person name="Yoshida T."/>
            <person name="Shimamura S."/>
            <person name="Takaki Y."/>
            <person name="Nagai Y."/>
            <person name="Toyoda A."/>
            <person name="Suzuki Y."/>
            <person name="Arimoto A."/>
            <person name="Ishii H."/>
            <person name="Satoh N."/>
            <person name="Nishiyama T."/>
            <person name="Hasebe M."/>
            <person name="Maruyama T."/>
            <person name="Minagawa J."/>
            <person name="Obokata J."/>
            <person name="Shigenobu S."/>
        </authorList>
    </citation>
    <scope>NUCLEOTIDE SEQUENCE [LARGE SCALE GENOMIC DNA]</scope>
</reference>
<sequence>MPQNVLKSVMTLREKRKKLYQKFYSERIQSNEATWLYTLHFNRPQFFSQKFRQSKEKPKQLTSKEERYQVLHTTRFGQAGRDINEGIFAHENSELPPTLTSQSQMPKGTKSEIITCLESEISAVTASPTADVITLDRAFIVQALRLGTASTFYEYASNVFLPHILSCLRSVFRLDVVKDIYKVSAPSYAIPANGDGESKMTNGNLVGSNSSFFKN</sequence>
<proteinExistence type="predicted"/>
<dbReference type="Proteomes" id="UP000735302">
    <property type="component" value="Unassembled WGS sequence"/>
</dbReference>
<protein>
    <submittedName>
        <fullName evidence="1">Uncharacterized protein</fullName>
    </submittedName>
</protein>
<dbReference type="AlphaFoldDB" id="A0AAV3ZCT7"/>
<comment type="caution">
    <text evidence="1">The sequence shown here is derived from an EMBL/GenBank/DDBJ whole genome shotgun (WGS) entry which is preliminary data.</text>
</comment>
<dbReference type="EMBL" id="BLXT01002238">
    <property type="protein sequence ID" value="GFN92331.1"/>
    <property type="molecule type" value="Genomic_DNA"/>
</dbReference>
<gene>
    <name evidence="1" type="ORF">PoB_001883700</name>
</gene>
<organism evidence="1 2">
    <name type="scientific">Plakobranchus ocellatus</name>
    <dbReference type="NCBI Taxonomy" id="259542"/>
    <lineage>
        <taxon>Eukaryota</taxon>
        <taxon>Metazoa</taxon>
        <taxon>Spiralia</taxon>
        <taxon>Lophotrochozoa</taxon>
        <taxon>Mollusca</taxon>
        <taxon>Gastropoda</taxon>
        <taxon>Heterobranchia</taxon>
        <taxon>Euthyneura</taxon>
        <taxon>Panpulmonata</taxon>
        <taxon>Sacoglossa</taxon>
        <taxon>Placobranchoidea</taxon>
        <taxon>Plakobranchidae</taxon>
        <taxon>Plakobranchus</taxon>
    </lineage>
</organism>
<evidence type="ECO:0000313" key="2">
    <source>
        <dbReference type="Proteomes" id="UP000735302"/>
    </source>
</evidence>
<name>A0AAV3ZCT7_9GAST</name>
<keyword evidence="2" id="KW-1185">Reference proteome</keyword>
<accession>A0AAV3ZCT7</accession>
<evidence type="ECO:0000313" key="1">
    <source>
        <dbReference type="EMBL" id="GFN92331.1"/>
    </source>
</evidence>